<feature type="region of interest" description="Disordered" evidence="1">
    <location>
        <begin position="1"/>
        <end position="26"/>
    </location>
</feature>
<protein>
    <submittedName>
        <fullName evidence="2">Uncharacterized protein</fullName>
    </submittedName>
</protein>
<reference evidence="2 3" key="1">
    <citation type="submission" date="2019-12" db="EMBL/GenBank/DDBJ databases">
        <title>Paenibacillus sp. nov. sp. isolated from soil.</title>
        <authorList>
            <person name="Kim J."/>
            <person name="Jeong S.E."/>
            <person name="Jung H.S."/>
            <person name="Jeon C.O."/>
        </authorList>
    </citation>
    <scope>NUCLEOTIDE SEQUENCE [LARGE SCALE GENOMIC DNA]</scope>
    <source>
        <strain evidence="2 3">5J-6</strain>
    </source>
</reference>
<feature type="compositionally biased region" description="Polar residues" evidence="1">
    <location>
        <begin position="11"/>
        <end position="21"/>
    </location>
</feature>
<evidence type="ECO:0000256" key="1">
    <source>
        <dbReference type="SAM" id="MobiDB-lite"/>
    </source>
</evidence>
<accession>A0A6L8V162</accession>
<dbReference type="AlphaFoldDB" id="A0A6L8V162"/>
<comment type="caution">
    <text evidence="2">The sequence shown here is derived from an EMBL/GenBank/DDBJ whole genome shotgun (WGS) entry which is preliminary data.</text>
</comment>
<evidence type="ECO:0000313" key="3">
    <source>
        <dbReference type="Proteomes" id="UP000481087"/>
    </source>
</evidence>
<sequence length="80" mass="9222">MAADADPGSPEAQNLGRSLTELNMRRSQGDPEILKGMEQAWLNFNSLPSEMKPQMYTLSMEERDFIKEVYIIMYKQSAEY</sequence>
<organism evidence="2 3">
    <name type="scientific">Paenibacillus silvestris</name>
    <dbReference type="NCBI Taxonomy" id="2606219"/>
    <lineage>
        <taxon>Bacteria</taxon>
        <taxon>Bacillati</taxon>
        <taxon>Bacillota</taxon>
        <taxon>Bacilli</taxon>
        <taxon>Bacillales</taxon>
        <taxon>Paenibacillaceae</taxon>
        <taxon>Paenibacillus</taxon>
    </lineage>
</organism>
<proteinExistence type="predicted"/>
<keyword evidence="3" id="KW-1185">Reference proteome</keyword>
<evidence type="ECO:0000313" key="2">
    <source>
        <dbReference type="EMBL" id="MZQ83009.1"/>
    </source>
</evidence>
<dbReference type="Proteomes" id="UP000481087">
    <property type="component" value="Unassembled WGS sequence"/>
</dbReference>
<gene>
    <name evidence="2" type="ORF">GQF01_12925</name>
</gene>
<name>A0A6L8V162_9BACL</name>
<dbReference type="EMBL" id="WTUZ01000016">
    <property type="protein sequence ID" value="MZQ83009.1"/>
    <property type="molecule type" value="Genomic_DNA"/>
</dbReference>